<dbReference type="OrthoDB" id="1000634at2759"/>
<proteinExistence type="predicted"/>
<gene>
    <name evidence="1" type="ORF">CXB51_017231</name>
</gene>
<evidence type="ECO:0008006" key="3">
    <source>
        <dbReference type="Google" id="ProtNLM"/>
    </source>
</evidence>
<comment type="caution">
    <text evidence="1">The sequence shown here is derived from an EMBL/GenBank/DDBJ whole genome shotgun (WGS) entry which is preliminary data.</text>
</comment>
<dbReference type="EMBL" id="JAHUZN010000007">
    <property type="protein sequence ID" value="KAG8489183.1"/>
    <property type="molecule type" value="Genomic_DNA"/>
</dbReference>
<sequence length="186" mass="21432">MSWDRMCYPKGMEGLGFRDLRCFNVALLGRQVWRLINCKDSLCYKVLSAKYFPNGDVFHPKSMDKPSFTWQSIAKAARVLYEGFSWNVGNGHDHLPTYEKIARIHGEFNNTCPRIEDVARVLDKKEISDFIIVFWNKPILPRPVMKKTWRKPIQGVIKINFDATITGNKMSYGVVARDHDGFVLGS</sequence>
<dbReference type="Proteomes" id="UP000701853">
    <property type="component" value="Chromosome 7"/>
</dbReference>
<accession>A0A8J5YGV1</accession>
<organism evidence="1 2">
    <name type="scientific">Gossypium anomalum</name>
    <dbReference type="NCBI Taxonomy" id="47600"/>
    <lineage>
        <taxon>Eukaryota</taxon>
        <taxon>Viridiplantae</taxon>
        <taxon>Streptophyta</taxon>
        <taxon>Embryophyta</taxon>
        <taxon>Tracheophyta</taxon>
        <taxon>Spermatophyta</taxon>
        <taxon>Magnoliopsida</taxon>
        <taxon>eudicotyledons</taxon>
        <taxon>Gunneridae</taxon>
        <taxon>Pentapetalae</taxon>
        <taxon>rosids</taxon>
        <taxon>malvids</taxon>
        <taxon>Malvales</taxon>
        <taxon>Malvaceae</taxon>
        <taxon>Malvoideae</taxon>
        <taxon>Gossypium</taxon>
    </lineage>
</organism>
<reference evidence="1 2" key="1">
    <citation type="journal article" date="2021" name="bioRxiv">
        <title>The Gossypium anomalum genome as a resource for cotton improvement and evolutionary analysis of hybrid incompatibility.</title>
        <authorList>
            <person name="Grover C.E."/>
            <person name="Yuan D."/>
            <person name="Arick M.A."/>
            <person name="Miller E.R."/>
            <person name="Hu G."/>
            <person name="Peterson D.G."/>
            <person name="Wendel J.F."/>
            <person name="Udall J.A."/>
        </authorList>
    </citation>
    <scope>NUCLEOTIDE SEQUENCE [LARGE SCALE GENOMIC DNA]</scope>
    <source>
        <strain evidence="1">JFW-Udall</strain>
        <tissue evidence="1">Leaf</tissue>
    </source>
</reference>
<keyword evidence="2" id="KW-1185">Reference proteome</keyword>
<evidence type="ECO:0000313" key="2">
    <source>
        <dbReference type="Proteomes" id="UP000701853"/>
    </source>
</evidence>
<name>A0A8J5YGV1_9ROSI</name>
<dbReference type="AlphaFoldDB" id="A0A8J5YGV1"/>
<evidence type="ECO:0000313" key="1">
    <source>
        <dbReference type="EMBL" id="KAG8489183.1"/>
    </source>
</evidence>
<protein>
    <recommendedName>
        <fullName evidence="3">RNase H type-1 domain-containing protein</fullName>
    </recommendedName>
</protein>